<evidence type="ECO:0000256" key="1">
    <source>
        <dbReference type="SAM" id="MobiDB-lite"/>
    </source>
</evidence>
<proteinExistence type="predicted"/>
<dbReference type="Proteomes" id="UP000246722">
    <property type="component" value="Unassembled WGS sequence"/>
</dbReference>
<gene>
    <name evidence="2" type="ORF">CTB96_05115</name>
</gene>
<feature type="compositionally biased region" description="Low complexity" evidence="1">
    <location>
        <begin position="50"/>
        <end position="73"/>
    </location>
</feature>
<name>A0A318A1U5_9MICO</name>
<feature type="region of interest" description="Disordered" evidence="1">
    <location>
        <begin position="17"/>
        <end position="82"/>
    </location>
</feature>
<protein>
    <recommendedName>
        <fullName evidence="4">Phosphohydrolase</fullName>
    </recommendedName>
</protein>
<evidence type="ECO:0000313" key="3">
    <source>
        <dbReference type="Proteomes" id="UP000246722"/>
    </source>
</evidence>
<dbReference type="AlphaFoldDB" id="A0A318A1U5"/>
<dbReference type="OrthoDB" id="4614455at2"/>
<reference evidence="2 3" key="1">
    <citation type="submission" date="2018-05" db="EMBL/GenBank/DDBJ databases">
        <title>Genetic diversity of glacier-inhabiting Cryobacterium bacteria in China and description of Cryobacterium mengkeensis sp. nov. and Arthrobacter glacialis sp. nov.</title>
        <authorList>
            <person name="Liu Q."/>
            <person name="Xin Y.-H."/>
        </authorList>
    </citation>
    <scope>NUCLEOTIDE SEQUENCE [LARGE SCALE GENOMIC DNA]</scope>
    <source>
        <strain evidence="2 3">SK-1</strain>
    </source>
</reference>
<dbReference type="RefSeq" id="WP_110125782.1">
    <property type="nucleotide sequence ID" value="NZ_QHLY01000005.1"/>
</dbReference>
<accession>A0A318A1U5</accession>
<keyword evidence="3" id="KW-1185">Reference proteome</keyword>
<comment type="caution">
    <text evidence="2">The sequence shown here is derived from an EMBL/GenBank/DDBJ whole genome shotgun (WGS) entry which is preliminary data.</text>
</comment>
<organism evidence="2 3">
    <name type="scientific">Cryobacterium arcticum</name>
    <dbReference type="NCBI Taxonomy" id="670052"/>
    <lineage>
        <taxon>Bacteria</taxon>
        <taxon>Bacillati</taxon>
        <taxon>Actinomycetota</taxon>
        <taxon>Actinomycetes</taxon>
        <taxon>Micrococcales</taxon>
        <taxon>Microbacteriaceae</taxon>
        <taxon>Cryobacterium</taxon>
    </lineage>
</organism>
<feature type="compositionally biased region" description="Pro residues" evidence="1">
    <location>
        <begin position="31"/>
        <end position="49"/>
    </location>
</feature>
<evidence type="ECO:0000313" key="2">
    <source>
        <dbReference type="EMBL" id="PXA72262.1"/>
    </source>
</evidence>
<evidence type="ECO:0008006" key="4">
    <source>
        <dbReference type="Google" id="ProtNLM"/>
    </source>
</evidence>
<dbReference type="EMBL" id="QHLY01000005">
    <property type="protein sequence ID" value="PXA72262.1"/>
    <property type="molecule type" value="Genomic_DNA"/>
</dbReference>
<sequence length="303" mass="31975">MADAKVPFWRRLAEAAGLTDGQLSSGIPMTPGAPPTPPSPSPASPPPSAAGPAPAAARPAPSPRAATSAAPPAQADDESLASGPGGEALLELWFARAEDDLVAWRQCLPGPSAAEIGTRLSLVPKTFLDDDVAVLRLAEHILEPEYGAAPDTSADRHAREILAVVDQARATGSSAARRAAALVLWLWASDDLHGPLSVPLRPVLRDRAMAAMAFRLAAVVDPAEWVSDAVHRDEAARTFLFWSGHLPAGEDEAAARSLLSMRDSLLQNAALAQTLADHEHRLEVTRRLQAARAREAAARYSHE</sequence>